<evidence type="ECO:0000256" key="2">
    <source>
        <dbReference type="SAM" id="Phobius"/>
    </source>
</evidence>
<dbReference type="OMA" id="VADWPAC"/>
<name>A0A066XUH4_COLSU</name>
<dbReference type="OrthoDB" id="4849711at2759"/>
<dbReference type="HOGENOM" id="CLU_1677780_0_0_1"/>
<keyword evidence="4" id="KW-1185">Reference proteome</keyword>
<keyword evidence="2" id="KW-1133">Transmembrane helix</keyword>
<accession>A0A066XUH4</accession>
<reference evidence="4" key="1">
    <citation type="journal article" date="2014" name="Genome Announc.">
        <title>Draft genome sequence of Colletotrichum sublineola, a destructive pathogen of cultivated sorghum.</title>
        <authorList>
            <person name="Baroncelli R."/>
            <person name="Sanz-Martin J.M."/>
            <person name="Rech G.E."/>
            <person name="Sukno S.A."/>
            <person name="Thon M.R."/>
        </authorList>
    </citation>
    <scope>NUCLEOTIDE SEQUENCE [LARGE SCALE GENOMIC DNA]</scope>
    <source>
        <strain evidence="4">TX430BB</strain>
    </source>
</reference>
<feature type="transmembrane region" description="Helical" evidence="2">
    <location>
        <begin position="46"/>
        <end position="70"/>
    </location>
</feature>
<dbReference type="AlphaFoldDB" id="A0A066XUH4"/>
<sequence length="157" mass="16628">MTAFVTLGYNFASNPLPPAAKEEHKTTAPAQGPKEHTHNSIRKPKCLFLAAKILLGLLVAGLCVTAVIFLTDFFEEKMGHGGFLPHTPCRADGAGAGHGFGVFDSARNGQHGTIQPGEWCKQHPGDCHWVDSQVCGSSLPGFASGEVVADWPACFQG</sequence>
<comment type="caution">
    <text evidence="3">The sequence shown here is derived from an EMBL/GenBank/DDBJ whole genome shotgun (WGS) entry which is preliminary data.</text>
</comment>
<keyword evidence="2" id="KW-0472">Membrane</keyword>
<feature type="region of interest" description="Disordered" evidence="1">
    <location>
        <begin position="16"/>
        <end position="38"/>
    </location>
</feature>
<dbReference type="EMBL" id="JMSE01000488">
    <property type="protein sequence ID" value="KDN69600.1"/>
    <property type="molecule type" value="Genomic_DNA"/>
</dbReference>
<proteinExistence type="predicted"/>
<evidence type="ECO:0000313" key="4">
    <source>
        <dbReference type="Proteomes" id="UP000027238"/>
    </source>
</evidence>
<evidence type="ECO:0000256" key="1">
    <source>
        <dbReference type="SAM" id="MobiDB-lite"/>
    </source>
</evidence>
<evidence type="ECO:0000313" key="3">
    <source>
        <dbReference type="EMBL" id="KDN69600.1"/>
    </source>
</evidence>
<protein>
    <submittedName>
        <fullName evidence="3">Uncharacterized protein</fullName>
    </submittedName>
</protein>
<dbReference type="Proteomes" id="UP000027238">
    <property type="component" value="Unassembled WGS sequence"/>
</dbReference>
<organism evidence="3 4">
    <name type="scientific">Colletotrichum sublineola</name>
    <name type="common">Sorghum anthracnose fungus</name>
    <dbReference type="NCBI Taxonomy" id="1173701"/>
    <lineage>
        <taxon>Eukaryota</taxon>
        <taxon>Fungi</taxon>
        <taxon>Dikarya</taxon>
        <taxon>Ascomycota</taxon>
        <taxon>Pezizomycotina</taxon>
        <taxon>Sordariomycetes</taxon>
        <taxon>Hypocreomycetidae</taxon>
        <taxon>Glomerellales</taxon>
        <taxon>Glomerellaceae</taxon>
        <taxon>Colletotrichum</taxon>
        <taxon>Colletotrichum graminicola species complex</taxon>
    </lineage>
</organism>
<gene>
    <name evidence="3" type="ORF">CSUB01_04917</name>
</gene>
<dbReference type="eggNOG" id="ENOG502T4JY">
    <property type="taxonomic scope" value="Eukaryota"/>
</dbReference>
<keyword evidence="2" id="KW-0812">Transmembrane</keyword>